<feature type="chain" id="PRO_5047320714" evidence="1">
    <location>
        <begin position="20"/>
        <end position="149"/>
    </location>
</feature>
<dbReference type="Proteomes" id="UP000636010">
    <property type="component" value="Unassembled WGS sequence"/>
</dbReference>
<protein>
    <submittedName>
        <fullName evidence="2">Uncharacterized protein</fullName>
    </submittedName>
</protein>
<feature type="signal peptide" evidence="1">
    <location>
        <begin position="1"/>
        <end position="19"/>
    </location>
</feature>
<organism evidence="2 3">
    <name type="scientific">Marivirga lumbricoides</name>
    <dbReference type="NCBI Taxonomy" id="1046115"/>
    <lineage>
        <taxon>Bacteria</taxon>
        <taxon>Pseudomonadati</taxon>
        <taxon>Bacteroidota</taxon>
        <taxon>Cytophagia</taxon>
        <taxon>Cytophagales</taxon>
        <taxon>Marivirgaceae</taxon>
        <taxon>Marivirga</taxon>
    </lineage>
</organism>
<keyword evidence="3" id="KW-1185">Reference proteome</keyword>
<evidence type="ECO:0000313" key="3">
    <source>
        <dbReference type="Proteomes" id="UP000636010"/>
    </source>
</evidence>
<keyword evidence="1" id="KW-0732">Signal</keyword>
<comment type="caution">
    <text evidence="2">The sequence shown here is derived from an EMBL/GenBank/DDBJ whole genome shotgun (WGS) entry which is preliminary data.</text>
</comment>
<evidence type="ECO:0000256" key="1">
    <source>
        <dbReference type="SAM" id="SignalP"/>
    </source>
</evidence>
<proteinExistence type="predicted"/>
<dbReference type="EMBL" id="BMEC01000002">
    <property type="protein sequence ID" value="GGC25271.1"/>
    <property type="molecule type" value="Genomic_DNA"/>
</dbReference>
<gene>
    <name evidence="2" type="ORF">GCM10011506_08180</name>
</gene>
<dbReference type="RefSeq" id="WP_188460537.1">
    <property type="nucleotide sequence ID" value="NZ_BAABHU010000002.1"/>
</dbReference>
<accession>A0ABQ1LIY6</accession>
<evidence type="ECO:0000313" key="2">
    <source>
        <dbReference type="EMBL" id="GGC25271.1"/>
    </source>
</evidence>
<reference evidence="3" key="1">
    <citation type="journal article" date="2019" name="Int. J. Syst. Evol. Microbiol.">
        <title>The Global Catalogue of Microorganisms (GCM) 10K type strain sequencing project: providing services to taxonomists for standard genome sequencing and annotation.</title>
        <authorList>
            <consortium name="The Broad Institute Genomics Platform"/>
            <consortium name="The Broad Institute Genome Sequencing Center for Infectious Disease"/>
            <person name="Wu L."/>
            <person name="Ma J."/>
        </authorList>
    </citation>
    <scope>NUCLEOTIDE SEQUENCE [LARGE SCALE GENOMIC DNA]</scope>
    <source>
        <strain evidence="3">CGMCC 1.10832</strain>
    </source>
</reference>
<name>A0ABQ1LIY6_9BACT</name>
<sequence>MIKIYIIIFLGLASFQAVCQNEVDVTEVMCWGRICELTEKQLNKCGPIKLAFATSSSEAEQLANEDIANGTIFLLLAGGISPTIIATDAAFERKYDIYFNEFGCTGPEYELVTAYNSVVFEYLTQQYGKGWYKEIRKDVVGLKDWKKKD</sequence>